<keyword evidence="6" id="KW-1185">Reference proteome</keyword>
<dbReference type="InterPro" id="IPR002347">
    <property type="entry name" value="SDR_fam"/>
</dbReference>
<dbReference type="EC" id="1.-.-.-" evidence="5"/>
<feature type="domain" description="Ketoreductase" evidence="4">
    <location>
        <begin position="11"/>
        <end position="233"/>
    </location>
</feature>
<name>A0ABZ3FS19_9ACTN</name>
<proteinExistence type="inferred from homology"/>
<reference evidence="5 6" key="1">
    <citation type="submission" date="2024-04" db="EMBL/GenBank/DDBJ databases">
        <title>Isolation of an actinomycete strain from pig manure.</title>
        <authorList>
            <person name="Gong T."/>
            <person name="Yu Z."/>
            <person name="An M."/>
            <person name="Wei C."/>
            <person name="Yang W."/>
            <person name="Liu L."/>
        </authorList>
    </citation>
    <scope>NUCLEOTIDE SEQUENCE [LARGE SCALE GENOMIC DNA]</scope>
    <source>
        <strain evidence="5 6">ZF39</strain>
    </source>
</reference>
<keyword evidence="2 5" id="KW-0560">Oxidoreductase</keyword>
<evidence type="ECO:0000259" key="4">
    <source>
        <dbReference type="SMART" id="SM00822"/>
    </source>
</evidence>
<dbReference type="InterPro" id="IPR057326">
    <property type="entry name" value="KR_dom"/>
</dbReference>
<dbReference type="GO" id="GO:0016491">
    <property type="term" value="F:oxidoreductase activity"/>
    <property type="evidence" value="ECO:0007669"/>
    <property type="project" value="UniProtKB-KW"/>
</dbReference>
<dbReference type="InterPro" id="IPR036291">
    <property type="entry name" value="NAD(P)-bd_dom_sf"/>
</dbReference>
<dbReference type="SMART" id="SM00822">
    <property type="entry name" value="PKS_KR"/>
    <property type="match status" value="1"/>
</dbReference>
<dbReference type="PANTHER" id="PTHR43669">
    <property type="entry name" value="5-KETO-D-GLUCONATE 5-REDUCTASE"/>
    <property type="match status" value="1"/>
</dbReference>
<dbReference type="RefSeq" id="WP_425309991.1">
    <property type="nucleotide sequence ID" value="NZ_CP154795.1"/>
</dbReference>
<dbReference type="PRINTS" id="PR00081">
    <property type="entry name" value="GDHRDH"/>
</dbReference>
<dbReference type="PANTHER" id="PTHR43669:SF12">
    <property type="entry name" value="BLR5618 PROTEIN"/>
    <property type="match status" value="1"/>
</dbReference>
<evidence type="ECO:0000256" key="2">
    <source>
        <dbReference type="ARBA" id="ARBA00023002"/>
    </source>
</evidence>
<evidence type="ECO:0000256" key="3">
    <source>
        <dbReference type="RuleBase" id="RU000363"/>
    </source>
</evidence>
<comment type="similarity">
    <text evidence="1 3">Belongs to the short-chain dehydrogenases/reductases (SDR) family.</text>
</comment>
<dbReference type="Gene3D" id="3.40.50.720">
    <property type="entry name" value="NAD(P)-binding Rossmann-like Domain"/>
    <property type="match status" value="1"/>
</dbReference>
<accession>A0ABZ3FS19</accession>
<evidence type="ECO:0000313" key="5">
    <source>
        <dbReference type="EMBL" id="XAN08535.1"/>
    </source>
</evidence>
<evidence type="ECO:0000313" key="6">
    <source>
        <dbReference type="Proteomes" id="UP001442841"/>
    </source>
</evidence>
<protein>
    <submittedName>
        <fullName evidence="5">SDR family oxidoreductase</fullName>
        <ecNumber evidence="5">1.-.-.-</ecNumber>
    </submittedName>
</protein>
<gene>
    <name evidence="5" type="ORF">AADG42_14890</name>
</gene>
<dbReference type="PRINTS" id="PR00080">
    <property type="entry name" value="SDRFAMILY"/>
</dbReference>
<organism evidence="5 6">
    <name type="scientific">Ammonicoccus fulvus</name>
    <dbReference type="NCBI Taxonomy" id="3138240"/>
    <lineage>
        <taxon>Bacteria</taxon>
        <taxon>Bacillati</taxon>
        <taxon>Actinomycetota</taxon>
        <taxon>Actinomycetes</taxon>
        <taxon>Propionibacteriales</taxon>
        <taxon>Propionibacteriaceae</taxon>
        <taxon>Ammonicoccus</taxon>
    </lineage>
</organism>
<dbReference type="Proteomes" id="UP001442841">
    <property type="component" value="Chromosome"/>
</dbReference>
<dbReference type="EMBL" id="CP154795">
    <property type="protein sequence ID" value="XAN08535.1"/>
    <property type="molecule type" value="Genomic_DNA"/>
</dbReference>
<dbReference type="SUPFAM" id="SSF51735">
    <property type="entry name" value="NAD(P)-binding Rossmann-fold domains"/>
    <property type="match status" value="1"/>
</dbReference>
<evidence type="ECO:0000256" key="1">
    <source>
        <dbReference type="ARBA" id="ARBA00006484"/>
    </source>
</evidence>
<dbReference type="Pfam" id="PF00106">
    <property type="entry name" value="adh_short"/>
    <property type="match status" value="1"/>
</dbReference>
<sequence>MSGATRAIPPRVVLVTGGGSGIGRSVARELLARDHRLVLVGRHRKTLEETAEGYANAVCIQADVTDPDAVRDLFAQIAAGPGRLDVLFNNAGVFPPPASIETITDDSWNSAWAVNVSGSVWCAREAFRLMKSVGEGGRIINNASISAHVPRPKSLAYTTTKHAIAGLTRSILLDGRPYNITATRLDIGNAATAMTGAFVDALQADGSRKAEPTFDPDHVARLVANVVDLPHDIAVPELMVMAAGMPFIGRG</sequence>
<dbReference type="CDD" id="cd05233">
    <property type="entry name" value="SDR_c"/>
    <property type="match status" value="1"/>
</dbReference>